<feature type="signal peptide" evidence="4">
    <location>
        <begin position="1"/>
        <end position="19"/>
    </location>
</feature>
<dbReference type="InterPro" id="IPR038081">
    <property type="entry name" value="CalX-like_sf"/>
</dbReference>
<dbReference type="SUPFAM" id="SSF141072">
    <property type="entry name" value="CalX-like"/>
    <property type="match status" value="1"/>
</dbReference>
<dbReference type="EnsemblMetazoa" id="XM_020008642.1">
    <property type="protein sequence ID" value="XP_019864201.1"/>
    <property type="gene ID" value="LOC109593659"/>
</dbReference>
<evidence type="ECO:0000256" key="4">
    <source>
        <dbReference type="SAM" id="SignalP"/>
    </source>
</evidence>
<keyword evidence="1 4" id="KW-0732">Signal</keyword>
<feature type="domain" description="Calx-beta" evidence="5">
    <location>
        <begin position="20"/>
        <end position="111"/>
    </location>
</feature>
<evidence type="ECO:0000256" key="1">
    <source>
        <dbReference type="ARBA" id="ARBA00022729"/>
    </source>
</evidence>
<evidence type="ECO:0000313" key="6">
    <source>
        <dbReference type="EnsemblMetazoa" id="XP_019864201.1"/>
    </source>
</evidence>
<organism evidence="6 7">
    <name type="scientific">Amphimedon queenslandica</name>
    <name type="common">Sponge</name>
    <dbReference type="NCBI Taxonomy" id="400682"/>
    <lineage>
        <taxon>Eukaryota</taxon>
        <taxon>Metazoa</taxon>
        <taxon>Porifera</taxon>
        <taxon>Demospongiae</taxon>
        <taxon>Heteroscleromorpha</taxon>
        <taxon>Haplosclerida</taxon>
        <taxon>Niphatidae</taxon>
        <taxon>Amphimedon</taxon>
    </lineage>
</organism>
<dbReference type="Gene3D" id="2.60.40.2030">
    <property type="match status" value="1"/>
</dbReference>
<name>A0AAN0K4F5_AMPQE</name>
<accession>A0AAN0K4F5</accession>
<reference evidence="7" key="1">
    <citation type="journal article" date="2010" name="Nature">
        <title>The Amphimedon queenslandica genome and the evolution of animal complexity.</title>
        <authorList>
            <person name="Srivastava M."/>
            <person name="Simakov O."/>
            <person name="Chapman J."/>
            <person name="Fahey B."/>
            <person name="Gauthier M.E."/>
            <person name="Mitros T."/>
            <person name="Richards G.S."/>
            <person name="Conaco C."/>
            <person name="Dacre M."/>
            <person name="Hellsten U."/>
            <person name="Larroux C."/>
            <person name="Putnam N.H."/>
            <person name="Stanke M."/>
            <person name="Adamska M."/>
            <person name="Darling A."/>
            <person name="Degnan S.M."/>
            <person name="Oakley T.H."/>
            <person name="Plachetzki D.C."/>
            <person name="Zhai Y."/>
            <person name="Adamski M."/>
            <person name="Calcino A."/>
            <person name="Cummins S.F."/>
            <person name="Goodstein D.M."/>
            <person name="Harris C."/>
            <person name="Jackson D.J."/>
            <person name="Leys S.P."/>
            <person name="Shu S."/>
            <person name="Woodcroft B.J."/>
            <person name="Vervoort M."/>
            <person name="Kosik K.S."/>
            <person name="Manning G."/>
            <person name="Degnan B.M."/>
            <person name="Rokhsar D.S."/>
        </authorList>
    </citation>
    <scope>NUCLEOTIDE SEQUENCE [LARGE SCALE GENOMIC DNA]</scope>
</reference>
<dbReference type="Proteomes" id="UP000007879">
    <property type="component" value="Unassembled WGS sequence"/>
</dbReference>
<evidence type="ECO:0000256" key="2">
    <source>
        <dbReference type="ARBA" id="ARBA00022737"/>
    </source>
</evidence>
<dbReference type="GO" id="GO:0007154">
    <property type="term" value="P:cell communication"/>
    <property type="evidence" value="ECO:0007669"/>
    <property type="project" value="InterPro"/>
</dbReference>
<keyword evidence="3" id="KW-0106">Calcium</keyword>
<dbReference type="InterPro" id="IPR003644">
    <property type="entry name" value="Calx_beta"/>
</dbReference>
<feature type="chain" id="PRO_5042865055" description="Calx-beta domain-containing protein" evidence="4">
    <location>
        <begin position="20"/>
        <end position="169"/>
    </location>
</feature>
<dbReference type="AlphaFoldDB" id="A0AAN0K4F5"/>
<evidence type="ECO:0000256" key="3">
    <source>
        <dbReference type="ARBA" id="ARBA00022837"/>
    </source>
</evidence>
<evidence type="ECO:0000259" key="5">
    <source>
        <dbReference type="Pfam" id="PF03160"/>
    </source>
</evidence>
<dbReference type="RefSeq" id="XP_019864201.1">
    <property type="nucleotide sequence ID" value="XM_020008642.1"/>
</dbReference>
<sequence>MTAFLYLCIVLQLLHLTVAQVPIVSFESTAVSIPEGTSADVCLTIDGLVFISSLLISLGATDQSAIAPDDYTAPSSVTYFSGESNIVCVNVTAIQDNVDEPSKDFTYSINPVMGYVLGTPSSIIITIPGAPPPPPCPCKDRIATLACKDMENNGEYLPMPCRELLGNNP</sequence>
<protein>
    <recommendedName>
        <fullName evidence="5">Calx-beta domain-containing protein</fullName>
    </recommendedName>
</protein>
<reference evidence="6" key="2">
    <citation type="submission" date="2024-06" db="UniProtKB">
        <authorList>
            <consortium name="EnsemblMetazoa"/>
        </authorList>
    </citation>
    <scope>IDENTIFICATION</scope>
</reference>
<proteinExistence type="predicted"/>
<keyword evidence="7" id="KW-1185">Reference proteome</keyword>
<dbReference type="Pfam" id="PF03160">
    <property type="entry name" value="Calx-beta"/>
    <property type="match status" value="1"/>
</dbReference>
<dbReference type="KEGG" id="aqu:109593659"/>
<dbReference type="GeneID" id="109593659"/>
<dbReference type="GO" id="GO:0016020">
    <property type="term" value="C:membrane"/>
    <property type="evidence" value="ECO:0007669"/>
    <property type="project" value="InterPro"/>
</dbReference>
<keyword evidence="2" id="KW-0677">Repeat</keyword>
<evidence type="ECO:0000313" key="7">
    <source>
        <dbReference type="Proteomes" id="UP000007879"/>
    </source>
</evidence>